<gene>
    <name evidence="1" type="ORF">F5148DRAFT_1150931</name>
</gene>
<reference evidence="1" key="1">
    <citation type="submission" date="2021-03" db="EMBL/GenBank/DDBJ databases">
        <title>Evolutionary priming and transition to the ectomycorrhizal habit in an iconic lineage of mushroom-forming fungi: is preadaptation a requirement?</title>
        <authorList>
            <consortium name="DOE Joint Genome Institute"/>
            <person name="Looney B.P."/>
            <person name="Miyauchi S."/>
            <person name="Morin E."/>
            <person name="Drula E."/>
            <person name="Courty P.E."/>
            <person name="Chicoki N."/>
            <person name="Fauchery L."/>
            <person name="Kohler A."/>
            <person name="Kuo A."/>
            <person name="LaButti K."/>
            <person name="Pangilinan J."/>
            <person name="Lipzen A."/>
            <person name="Riley R."/>
            <person name="Andreopoulos W."/>
            <person name="He G."/>
            <person name="Johnson J."/>
            <person name="Barry K.W."/>
            <person name="Grigoriev I.V."/>
            <person name="Nagy L."/>
            <person name="Hibbett D."/>
            <person name="Henrissat B."/>
            <person name="Matheny P.B."/>
            <person name="Labbe J."/>
            <person name="Martin A.F."/>
        </authorList>
    </citation>
    <scope>NUCLEOTIDE SEQUENCE</scope>
    <source>
        <strain evidence="1">BPL698</strain>
    </source>
</reference>
<dbReference type="Proteomes" id="UP001207468">
    <property type="component" value="Unassembled WGS sequence"/>
</dbReference>
<proteinExistence type="predicted"/>
<name>A0ACC0U218_9AGAM</name>
<accession>A0ACC0U218</accession>
<dbReference type="EMBL" id="JAGFNK010000205">
    <property type="protein sequence ID" value="KAI9458807.1"/>
    <property type="molecule type" value="Genomic_DNA"/>
</dbReference>
<sequence length="493" mass="55969">MANEIQETVVCQILIPTLCETFFFGAVLLSNPLGYVSETENARDVQFSLCFCHCFHIVQTFAQLHERRYAGAVRGHEPPLPVPSAFMQALEWTIWALIIITNFWATGLIFIQGMFLETKNPETGKHGRHHEAHWKTIQVFYGHINRLSCFQETRHGFPSLPVSRFPLVFFGFLRQHRRFLRSLCSKEDFTSNAEKTLAFLVESGAFYLCIWIPRVDSTHQGIYPTMIVIVVAMQLSAADILSRPGAEIRALDSPIVFMRRIPGPVFLICKDETQGDGKPRSRILHIFEGSWVSLVATLYKSGCSMRSEFIAYYSYARRRNAYTFCEKLLVEQFLRFLSIQYPMSRIPESTGAHLPAKLMYLRNIRYRQGSHGNSHSQRGARPSHQGLIANLIEHLAYLHACKCQTTTVAETRLECGGSEIYVRFFRSSCFESAMNHVNEQGAGLIDDNLKGIPGAAASSLYGKSGPFMEIGFRRKQPAKTSRIPFGSWSFATY</sequence>
<protein>
    <submittedName>
        <fullName evidence="1">Uncharacterized protein</fullName>
    </submittedName>
</protein>
<organism evidence="1 2">
    <name type="scientific">Russula earlei</name>
    <dbReference type="NCBI Taxonomy" id="71964"/>
    <lineage>
        <taxon>Eukaryota</taxon>
        <taxon>Fungi</taxon>
        <taxon>Dikarya</taxon>
        <taxon>Basidiomycota</taxon>
        <taxon>Agaricomycotina</taxon>
        <taxon>Agaricomycetes</taxon>
        <taxon>Russulales</taxon>
        <taxon>Russulaceae</taxon>
        <taxon>Russula</taxon>
    </lineage>
</organism>
<comment type="caution">
    <text evidence="1">The sequence shown here is derived from an EMBL/GenBank/DDBJ whole genome shotgun (WGS) entry which is preliminary data.</text>
</comment>
<evidence type="ECO:0000313" key="2">
    <source>
        <dbReference type="Proteomes" id="UP001207468"/>
    </source>
</evidence>
<keyword evidence="2" id="KW-1185">Reference proteome</keyword>
<evidence type="ECO:0000313" key="1">
    <source>
        <dbReference type="EMBL" id="KAI9458807.1"/>
    </source>
</evidence>